<dbReference type="GO" id="GO:0022857">
    <property type="term" value="F:transmembrane transporter activity"/>
    <property type="evidence" value="ECO:0007669"/>
    <property type="project" value="InterPro"/>
</dbReference>
<dbReference type="PROSITE" id="PS50283">
    <property type="entry name" value="NA_SOLUT_SYMP_3"/>
    <property type="match status" value="1"/>
</dbReference>
<keyword evidence="4" id="KW-0812">Transmembrane</keyword>
<organism evidence="8 9">
    <name type="scientific">Eggerthella guodeyinii</name>
    <dbReference type="NCBI Taxonomy" id="2690837"/>
    <lineage>
        <taxon>Bacteria</taxon>
        <taxon>Bacillati</taxon>
        <taxon>Actinomycetota</taxon>
        <taxon>Coriobacteriia</taxon>
        <taxon>Eggerthellales</taxon>
        <taxon>Eggerthellaceae</taxon>
        <taxon>Eggerthella</taxon>
    </lineage>
</organism>
<dbReference type="PANTHER" id="PTHR48086">
    <property type="entry name" value="SODIUM/PROLINE SYMPORTER-RELATED"/>
    <property type="match status" value="1"/>
</dbReference>
<evidence type="ECO:0000256" key="3">
    <source>
        <dbReference type="ARBA" id="ARBA00022448"/>
    </source>
</evidence>
<comment type="subcellular location">
    <subcellularLocation>
        <location evidence="1">Membrane</location>
        <topology evidence="1">Multi-pass membrane protein</topology>
    </subcellularLocation>
</comment>
<dbReference type="CDD" id="cd10322">
    <property type="entry name" value="SLC5sbd"/>
    <property type="match status" value="1"/>
</dbReference>
<sequence>MNLPFVMLVAYIAITVIISVVIATRGSGRKDKSSRQFLTAQGNLSWFMIIPLLFAEMMAGAATIGKAATGFTTGLSAVWVNWGMSIGMIIFIVFAARFYRAMHRKYDILSVPEAFKFMFDKRCRAVMLVIIVVVYCFLYSSQPLSAAALIAPMIGADATLLAWIVSALFIAVTLLGGMKGLAVMNIVHMVVMYAGLIAATTGSLDMVGGFATLHDSLPESYFSLFQPDIWSTLANAIGIGISFLAAATMVTATISARSARDMAVGSWGAAAIVIPFATLPAIIGMCAAVAMPGIDPNTALFSMSNAQGPAIAGVVSMAIAAAIWSSAPAALLFISNTLTQDFYAVIRPESTDKQRLAFSRIAVVILGIAATWLGLNASSILGQLYAAFQIRSVVGIVLLVAMAWPRVTSGAAFWSMLGGGSVAAIWHFAGNPAGVEPLWPACAVTIIVLVAMTLASKKSVSEGYRRYEAARDELAAAEGRQRS</sequence>
<protein>
    <submittedName>
        <fullName evidence="8">Sodium:solute symporter family protein</fullName>
    </submittedName>
</protein>
<evidence type="ECO:0000256" key="7">
    <source>
        <dbReference type="RuleBase" id="RU362091"/>
    </source>
</evidence>
<dbReference type="InterPro" id="IPR001734">
    <property type="entry name" value="Na/solute_symporter"/>
</dbReference>
<keyword evidence="3" id="KW-0813">Transport</keyword>
<keyword evidence="5" id="KW-1133">Transmembrane helix</keyword>
<keyword evidence="6" id="KW-0472">Membrane</keyword>
<name>A0A6L7IRH9_9ACTN</name>
<evidence type="ECO:0000313" key="9">
    <source>
        <dbReference type="Proteomes" id="UP000478463"/>
    </source>
</evidence>
<reference evidence="8 9" key="1">
    <citation type="submission" date="2020-10" db="EMBL/GenBank/DDBJ databases">
        <title>Eggerthella sp. nov., isolated from human feces.</title>
        <authorList>
            <person name="Yajun G."/>
        </authorList>
    </citation>
    <scope>NUCLEOTIDE SEQUENCE [LARGE SCALE GENOMIC DNA]</scope>
    <source>
        <strain evidence="8 9">HF-1101</strain>
    </source>
</reference>
<evidence type="ECO:0000256" key="5">
    <source>
        <dbReference type="ARBA" id="ARBA00022989"/>
    </source>
</evidence>
<evidence type="ECO:0000256" key="1">
    <source>
        <dbReference type="ARBA" id="ARBA00004141"/>
    </source>
</evidence>
<evidence type="ECO:0000256" key="2">
    <source>
        <dbReference type="ARBA" id="ARBA00006434"/>
    </source>
</evidence>
<dbReference type="Gene3D" id="1.20.1730.10">
    <property type="entry name" value="Sodium/glucose cotransporter"/>
    <property type="match status" value="1"/>
</dbReference>
<proteinExistence type="inferred from homology"/>
<evidence type="ECO:0000313" key="8">
    <source>
        <dbReference type="EMBL" id="QOS68487.1"/>
    </source>
</evidence>
<gene>
    <name evidence="8" type="ORF">GS424_001025</name>
</gene>
<evidence type="ECO:0000256" key="6">
    <source>
        <dbReference type="ARBA" id="ARBA00023136"/>
    </source>
</evidence>
<comment type="similarity">
    <text evidence="2 7">Belongs to the sodium:solute symporter (SSF) (TC 2.A.21) family.</text>
</comment>
<dbReference type="Proteomes" id="UP000478463">
    <property type="component" value="Chromosome"/>
</dbReference>
<accession>A0A6L7IRH9</accession>
<dbReference type="KEGG" id="egd:GS424_001025"/>
<evidence type="ECO:0000256" key="4">
    <source>
        <dbReference type="ARBA" id="ARBA00022692"/>
    </source>
</evidence>
<dbReference type="GO" id="GO:0005886">
    <property type="term" value="C:plasma membrane"/>
    <property type="evidence" value="ECO:0007669"/>
    <property type="project" value="TreeGrafter"/>
</dbReference>
<dbReference type="RefSeq" id="WP_160942146.1">
    <property type="nucleotide sequence ID" value="NZ_CP063310.1"/>
</dbReference>
<dbReference type="PANTHER" id="PTHR48086:SF7">
    <property type="entry name" value="SODIUM-SOLUTE SYMPORTER-RELATED"/>
    <property type="match status" value="1"/>
</dbReference>
<dbReference type="EMBL" id="CP063310">
    <property type="protein sequence ID" value="QOS68487.1"/>
    <property type="molecule type" value="Genomic_DNA"/>
</dbReference>
<dbReference type="InterPro" id="IPR050277">
    <property type="entry name" value="Sodium:Solute_Symporter"/>
</dbReference>
<dbReference type="Pfam" id="PF00474">
    <property type="entry name" value="SSF"/>
    <property type="match status" value="1"/>
</dbReference>
<dbReference type="InterPro" id="IPR038377">
    <property type="entry name" value="Na/Glc_symporter_sf"/>
</dbReference>
<dbReference type="AlphaFoldDB" id="A0A6L7IRH9"/>